<dbReference type="PANTHER" id="PTHR10622:SF10">
    <property type="entry name" value="HET DOMAIN-CONTAINING PROTEIN"/>
    <property type="match status" value="1"/>
</dbReference>
<protein>
    <submittedName>
        <fullName evidence="3">Uncharacterized protein</fullName>
    </submittedName>
</protein>
<name>A0A1C7MMN4_GRIFR</name>
<keyword evidence="4" id="KW-1185">Reference proteome</keyword>
<accession>A0A1C7MMN4</accession>
<evidence type="ECO:0000259" key="1">
    <source>
        <dbReference type="Pfam" id="PF06985"/>
    </source>
</evidence>
<evidence type="ECO:0000313" key="4">
    <source>
        <dbReference type="Proteomes" id="UP000092993"/>
    </source>
</evidence>
<gene>
    <name evidence="3" type="ORF">A0H81_02776</name>
</gene>
<dbReference type="InterPro" id="IPR058525">
    <property type="entry name" value="DUF8212"/>
</dbReference>
<comment type="caution">
    <text evidence="3">The sequence shown here is derived from an EMBL/GenBank/DDBJ whole genome shotgun (WGS) entry which is preliminary data.</text>
</comment>
<dbReference type="PANTHER" id="PTHR10622">
    <property type="entry name" value="HET DOMAIN-CONTAINING PROTEIN"/>
    <property type="match status" value="1"/>
</dbReference>
<dbReference type="Pfam" id="PF26640">
    <property type="entry name" value="DUF8212"/>
    <property type="match status" value="1"/>
</dbReference>
<feature type="domain" description="Heterokaryon incompatibility" evidence="1">
    <location>
        <begin position="15"/>
        <end position="82"/>
    </location>
</feature>
<reference evidence="3 4" key="1">
    <citation type="submission" date="2016-03" db="EMBL/GenBank/DDBJ databases">
        <title>Whole genome sequencing of Grifola frondosa 9006-11.</title>
        <authorList>
            <person name="Min B."/>
            <person name="Park H."/>
            <person name="Kim J.-G."/>
            <person name="Cho H."/>
            <person name="Oh Y.-L."/>
            <person name="Kong W.-S."/>
            <person name="Choi I.-G."/>
        </authorList>
    </citation>
    <scope>NUCLEOTIDE SEQUENCE [LARGE SCALE GENOMIC DNA]</scope>
    <source>
        <strain evidence="3 4">9006-11</strain>
    </source>
</reference>
<evidence type="ECO:0000313" key="3">
    <source>
        <dbReference type="EMBL" id="OBZ78135.1"/>
    </source>
</evidence>
<dbReference type="Pfam" id="PF06985">
    <property type="entry name" value="HET"/>
    <property type="match status" value="1"/>
</dbReference>
<dbReference type="STRING" id="5627.A0A1C7MMN4"/>
<organism evidence="3 4">
    <name type="scientific">Grifola frondosa</name>
    <name type="common">Maitake</name>
    <name type="synonym">Polyporus frondosus</name>
    <dbReference type="NCBI Taxonomy" id="5627"/>
    <lineage>
        <taxon>Eukaryota</taxon>
        <taxon>Fungi</taxon>
        <taxon>Dikarya</taxon>
        <taxon>Basidiomycota</taxon>
        <taxon>Agaricomycotina</taxon>
        <taxon>Agaricomycetes</taxon>
        <taxon>Polyporales</taxon>
        <taxon>Grifolaceae</taxon>
        <taxon>Grifola</taxon>
    </lineage>
</organism>
<dbReference type="AlphaFoldDB" id="A0A1C7MMN4"/>
<dbReference type="EMBL" id="LUGG01000002">
    <property type="protein sequence ID" value="OBZ78135.1"/>
    <property type="molecule type" value="Genomic_DNA"/>
</dbReference>
<evidence type="ECO:0000259" key="2">
    <source>
        <dbReference type="Pfam" id="PF26640"/>
    </source>
</evidence>
<dbReference type="OMA" id="HEVMRST"/>
<dbReference type="InterPro" id="IPR010730">
    <property type="entry name" value="HET"/>
</dbReference>
<sequence>MDNLAEAEKLHGFSKLRKCCEKVLQEDFDWVWIDTCCIDKTSSSELSEAINSMFSWYHMSEVCYAYLDDVEESSTSSVEEKFRRSEWFRRGWTLQELIAPNQVVFFAEDWSEIGTRKSLVDEINDITRIDRDVLLGFKLPVEFCVSQRMLWASRRETTRVEDMAYCLMGLFDVHMPTIYGEGNQAFIRLQHEVMRSTTDHSIFAWDGRGIVYDMQMDVLAPEPNVFQGFRATPYIIRPIPFKDFARRFGMDSYSPEYTATNHGIRIRLPIKESTLRNGEHGYTAALACYIGDQILLGLRLWRVEGTTDQYYRVGHLIEITDLDPKSFTIKDLYLAYRSRSRALRGRLGVSIMLLPVDTPCRYSPRRLHPCRRWAVGTRE</sequence>
<dbReference type="Proteomes" id="UP000092993">
    <property type="component" value="Unassembled WGS sequence"/>
</dbReference>
<dbReference type="OrthoDB" id="2748246at2759"/>
<feature type="domain" description="DUF8212" evidence="2">
    <location>
        <begin position="184"/>
        <end position="206"/>
    </location>
</feature>
<proteinExistence type="predicted"/>